<protein>
    <recommendedName>
        <fullName evidence="3">Glycosyltransferase 2-like domain-containing protein</fullName>
    </recommendedName>
</protein>
<sequence length="398" mass="46711">MGQKKNKHKNQGNNGNNEKPFVSICTPTYNRRPFIPSMIKCFAHQTYPKDRIEWIIIDDGTDKIEELVCDIPQVKYYKYDEKMVLGKKRNLMHEKSKGDIIVYMDDDDYYPPTRISHAVSMLQSHPKALCAGSSEIYIYFKHIDQMIQFGPYGPNHATAGTFAFKRELLKDHAYNNEAALAEEKSFLKDYTVPFVQLEPKKTILVFSHIHNTFDKKTLLDNRHPKFVKDSDKTIDDFIKEPDLKDFYLNQIEKVLVNYDPGKPEMKPDVLKQIEEIKIEREKQAKEMQKQQQQMGGSLQMMQQMMQQNPQLLQKMMEQSESKQSNQQMMQQQMMQQQMMQQQGNAQIIAEINGKNTVLSMEQIRNLLQQQQQAIQKMTLELKNKDKIIKNLKDELECK</sequence>
<dbReference type="InterPro" id="IPR029044">
    <property type="entry name" value="Nucleotide-diphossugar_trans"/>
</dbReference>
<feature type="region of interest" description="Disordered" evidence="2">
    <location>
        <begin position="1"/>
        <end position="20"/>
    </location>
</feature>
<evidence type="ECO:0000256" key="2">
    <source>
        <dbReference type="SAM" id="MobiDB-lite"/>
    </source>
</evidence>
<accession>A0A6C0AXG1</accession>
<dbReference type="Pfam" id="PF00535">
    <property type="entry name" value="Glycos_transf_2"/>
    <property type="match status" value="1"/>
</dbReference>
<proteinExistence type="predicted"/>
<keyword evidence="1" id="KW-0175">Coiled coil</keyword>
<dbReference type="InterPro" id="IPR001173">
    <property type="entry name" value="Glyco_trans_2-like"/>
</dbReference>
<evidence type="ECO:0000256" key="1">
    <source>
        <dbReference type="SAM" id="Coils"/>
    </source>
</evidence>
<evidence type="ECO:0000313" key="4">
    <source>
        <dbReference type="EMBL" id="QHS84452.1"/>
    </source>
</evidence>
<feature type="domain" description="Glycosyltransferase 2-like" evidence="3">
    <location>
        <begin position="23"/>
        <end position="139"/>
    </location>
</feature>
<reference evidence="4" key="1">
    <citation type="journal article" date="2020" name="Nature">
        <title>Giant virus diversity and host interactions through global metagenomics.</title>
        <authorList>
            <person name="Schulz F."/>
            <person name="Roux S."/>
            <person name="Paez-Espino D."/>
            <person name="Jungbluth S."/>
            <person name="Walsh D.A."/>
            <person name="Denef V.J."/>
            <person name="McMahon K.D."/>
            <person name="Konstantinidis K.T."/>
            <person name="Eloe-Fadrosh E.A."/>
            <person name="Kyrpides N.C."/>
            <person name="Woyke T."/>
        </authorList>
    </citation>
    <scope>NUCLEOTIDE SEQUENCE</scope>
    <source>
        <strain evidence="4">GVMAG-S-ERX556022-25</strain>
    </source>
</reference>
<dbReference type="AlphaFoldDB" id="A0A6C0AXG1"/>
<dbReference type="Gene3D" id="3.90.550.10">
    <property type="entry name" value="Spore Coat Polysaccharide Biosynthesis Protein SpsA, Chain A"/>
    <property type="match status" value="1"/>
</dbReference>
<feature type="compositionally biased region" description="Basic residues" evidence="2">
    <location>
        <begin position="1"/>
        <end position="10"/>
    </location>
</feature>
<organism evidence="4">
    <name type="scientific">viral metagenome</name>
    <dbReference type="NCBI Taxonomy" id="1070528"/>
    <lineage>
        <taxon>unclassified sequences</taxon>
        <taxon>metagenomes</taxon>
        <taxon>organismal metagenomes</taxon>
    </lineage>
</organism>
<evidence type="ECO:0000259" key="3">
    <source>
        <dbReference type="Pfam" id="PF00535"/>
    </source>
</evidence>
<feature type="coiled-coil region" evidence="1">
    <location>
        <begin position="360"/>
        <end position="394"/>
    </location>
</feature>
<dbReference type="SUPFAM" id="SSF53448">
    <property type="entry name" value="Nucleotide-diphospho-sugar transferases"/>
    <property type="match status" value="1"/>
</dbReference>
<dbReference type="CDD" id="cd00761">
    <property type="entry name" value="Glyco_tranf_GTA_type"/>
    <property type="match status" value="1"/>
</dbReference>
<dbReference type="EMBL" id="MN738808">
    <property type="protein sequence ID" value="QHS84452.1"/>
    <property type="molecule type" value="Genomic_DNA"/>
</dbReference>
<name>A0A6C0AXG1_9ZZZZ</name>
<dbReference type="PANTHER" id="PTHR22916">
    <property type="entry name" value="GLYCOSYLTRANSFERASE"/>
    <property type="match status" value="1"/>
</dbReference>